<dbReference type="STRING" id="926562.Oweho_2453"/>
<dbReference type="HOGENOM" id="CLU_803733_0_0_10"/>
<organism evidence="2 3">
    <name type="scientific">Owenweeksia hongkongensis (strain DSM 17368 / CIP 108786 / JCM 12287 / NRRL B-23963 / UST20020801)</name>
    <dbReference type="NCBI Taxonomy" id="926562"/>
    <lineage>
        <taxon>Bacteria</taxon>
        <taxon>Pseudomonadati</taxon>
        <taxon>Bacteroidota</taxon>
        <taxon>Flavobacteriia</taxon>
        <taxon>Flavobacteriales</taxon>
        <taxon>Owenweeksiaceae</taxon>
        <taxon>Owenweeksia</taxon>
    </lineage>
</organism>
<protein>
    <submittedName>
        <fullName evidence="2">Uncharacterized protein</fullName>
    </submittedName>
</protein>
<evidence type="ECO:0000313" key="2">
    <source>
        <dbReference type="EMBL" id="AEV33423.1"/>
    </source>
</evidence>
<dbReference type="RefSeq" id="WP_014202772.1">
    <property type="nucleotide sequence ID" value="NC_016599.1"/>
</dbReference>
<dbReference type="AlphaFoldDB" id="G8R758"/>
<sequence>MKNILFAFCLLTLSVSHAQDKVVTLLPPSGNIWTCGLFEINDTIYCPYQDYSAVKASRFLQLDYDLNNIDTLIFALGRDSLDYAFNLVINSEPHILLRKIKNGRNVFYARKLHNERLKDSLFLPIDTIDRGEPFRAYTVDENTTRMIIAKWDTNHRFILNSTIVDLDSNFNMKEYHTIQVQPNVLKWISLILSITPVNDTLWHIHTNDALYLYNPKSKQTISGKKLYGETQSYYKIDSTKYLAFGTVGQPTVPGQPGNYSDDLGFYRINANGDVLETLKFNTVVDSSTYPRLGYINYSIEDAQGPLAIVYDTNNIFLATHSKLSKQGPNEYYFMIIKTNSRGDEY</sequence>
<dbReference type="EMBL" id="CP003156">
    <property type="protein sequence ID" value="AEV33423.1"/>
    <property type="molecule type" value="Genomic_DNA"/>
</dbReference>
<evidence type="ECO:0000313" key="3">
    <source>
        <dbReference type="Proteomes" id="UP000005631"/>
    </source>
</evidence>
<feature type="signal peptide" evidence="1">
    <location>
        <begin position="1"/>
        <end position="18"/>
    </location>
</feature>
<accession>G8R758</accession>
<gene>
    <name evidence="2" type="ordered locus">Oweho_2453</name>
</gene>
<keyword evidence="1" id="KW-0732">Signal</keyword>
<dbReference type="KEGG" id="oho:Oweho_2453"/>
<dbReference type="Proteomes" id="UP000005631">
    <property type="component" value="Chromosome"/>
</dbReference>
<keyword evidence="3" id="KW-1185">Reference proteome</keyword>
<evidence type="ECO:0000256" key="1">
    <source>
        <dbReference type="SAM" id="SignalP"/>
    </source>
</evidence>
<name>G8R758_OWEHD</name>
<reference evidence="2 3" key="1">
    <citation type="journal article" date="2012" name="Stand. Genomic Sci.">
        <title>Genome sequence of the orange-pigmented seawater bacterium Owenweeksia hongkongensis type strain (UST20020801(T)).</title>
        <authorList>
            <person name="Riedel T."/>
            <person name="Held B."/>
            <person name="Nolan M."/>
            <person name="Lucas S."/>
            <person name="Lapidus A."/>
            <person name="Tice H."/>
            <person name="Del Rio T.G."/>
            <person name="Cheng J.F."/>
            <person name="Han C."/>
            <person name="Tapia R."/>
            <person name="Goodwin L.A."/>
            <person name="Pitluck S."/>
            <person name="Liolios K."/>
            <person name="Mavromatis K."/>
            <person name="Pagani I."/>
            <person name="Ivanova N."/>
            <person name="Mikhailova N."/>
            <person name="Pati A."/>
            <person name="Chen A."/>
            <person name="Palaniappan K."/>
            <person name="Rohde M."/>
            <person name="Tindall B.J."/>
            <person name="Detter J.C."/>
            <person name="Goker M."/>
            <person name="Woyke T."/>
            <person name="Bristow J."/>
            <person name="Eisen J.A."/>
            <person name="Markowitz V."/>
            <person name="Hugenholtz P."/>
            <person name="Klenk H.P."/>
            <person name="Kyrpides N.C."/>
        </authorList>
    </citation>
    <scope>NUCLEOTIDE SEQUENCE</scope>
    <source>
        <strain evidence="3">DSM 17368 / JCM 12287 / NRRL B-23963</strain>
    </source>
</reference>
<proteinExistence type="predicted"/>
<feature type="chain" id="PRO_5003515531" evidence="1">
    <location>
        <begin position="19"/>
        <end position="345"/>
    </location>
</feature>